<evidence type="ECO:0000313" key="1">
    <source>
        <dbReference type="EMBL" id="KOF74166.1"/>
    </source>
</evidence>
<proteinExistence type="predicted"/>
<organism evidence="1">
    <name type="scientific">Octopus bimaculoides</name>
    <name type="common">California two-spotted octopus</name>
    <dbReference type="NCBI Taxonomy" id="37653"/>
    <lineage>
        <taxon>Eukaryota</taxon>
        <taxon>Metazoa</taxon>
        <taxon>Spiralia</taxon>
        <taxon>Lophotrochozoa</taxon>
        <taxon>Mollusca</taxon>
        <taxon>Cephalopoda</taxon>
        <taxon>Coleoidea</taxon>
        <taxon>Octopodiformes</taxon>
        <taxon>Octopoda</taxon>
        <taxon>Incirrata</taxon>
        <taxon>Octopodidae</taxon>
        <taxon>Octopus</taxon>
    </lineage>
</organism>
<dbReference type="EMBL" id="KQ422819">
    <property type="protein sequence ID" value="KOF74167.1"/>
    <property type="molecule type" value="Genomic_DNA"/>
</dbReference>
<sequence length="65" mass="7528">MTNFENRKKNLRQTLIIYLCRLLQNKNGNNNRIGMRIISENNGLSIVDVSAILPRFQCGIPLRQI</sequence>
<accession>A0A0L8GAX4</accession>
<dbReference type="EMBL" id="KQ422819">
    <property type="protein sequence ID" value="KOF74165.1"/>
    <property type="molecule type" value="Genomic_DNA"/>
</dbReference>
<dbReference type="AlphaFoldDB" id="A0A0L8GAX4"/>
<protein>
    <submittedName>
        <fullName evidence="1">Uncharacterized protein</fullName>
    </submittedName>
</protein>
<name>A0A0L8GAX4_OCTBM</name>
<dbReference type="EMBL" id="KQ422819">
    <property type="protein sequence ID" value="KOF74166.1"/>
    <property type="molecule type" value="Genomic_DNA"/>
</dbReference>
<dbReference type="EMBL" id="KQ422819">
    <property type="protein sequence ID" value="KOF74168.1"/>
    <property type="molecule type" value="Genomic_DNA"/>
</dbReference>
<gene>
    <name evidence="1" type="ORF">OCBIM_22036660mg</name>
</gene>
<reference evidence="1" key="1">
    <citation type="submission" date="2015-07" db="EMBL/GenBank/DDBJ databases">
        <title>MeaNS - Measles Nucleotide Surveillance Program.</title>
        <authorList>
            <person name="Tran T."/>
            <person name="Druce J."/>
        </authorList>
    </citation>
    <scope>NUCLEOTIDE SEQUENCE</scope>
    <source>
        <strain evidence="1">UCB-OBI-ISO-001</strain>
        <tissue evidence="1">Gonad</tissue>
    </source>
</reference>